<gene>
    <name evidence="1" type="ORF">ILEXP_LOCUS9293</name>
</gene>
<accession>A0ABC8RAI8</accession>
<dbReference type="EMBL" id="CAUOFW020001166">
    <property type="protein sequence ID" value="CAK9141700.1"/>
    <property type="molecule type" value="Genomic_DNA"/>
</dbReference>
<organism evidence="1 2">
    <name type="scientific">Ilex paraguariensis</name>
    <name type="common">yerba mate</name>
    <dbReference type="NCBI Taxonomy" id="185542"/>
    <lineage>
        <taxon>Eukaryota</taxon>
        <taxon>Viridiplantae</taxon>
        <taxon>Streptophyta</taxon>
        <taxon>Embryophyta</taxon>
        <taxon>Tracheophyta</taxon>
        <taxon>Spermatophyta</taxon>
        <taxon>Magnoliopsida</taxon>
        <taxon>eudicotyledons</taxon>
        <taxon>Gunneridae</taxon>
        <taxon>Pentapetalae</taxon>
        <taxon>asterids</taxon>
        <taxon>campanulids</taxon>
        <taxon>Aquifoliales</taxon>
        <taxon>Aquifoliaceae</taxon>
        <taxon>Ilex</taxon>
    </lineage>
</organism>
<evidence type="ECO:0000313" key="2">
    <source>
        <dbReference type="Proteomes" id="UP001642360"/>
    </source>
</evidence>
<proteinExistence type="predicted"/>
<sequence length="172" mass="19271">MGFSQLLLGGGEFPPALDGDQYASISFRVPSVLNLKICGLNICVVYSSKVPSPNFMEFNLTFFQIVVSNTSLGLDWYYCPTFLGIPDDDTDTHIAWLSHWKFEGGQMEAEDDVVVQVFHNFDVSSYVEIQIVYDPEEQVIASWNIPLVSFQEMQDFLSASPIHRVSSSKAAK</sequence>
<reference evidence="1 2" key="1">
    <citation type="submission" date="2024-02" db="EMBL/GenBank/DDBJ databases">
        <authorList>
            <person name="Vignale AGUSTIN F."/>
            <person name="Sosa J E."/>
            <person name="Modenutti C."/>
        </authorList>
    </citation>
    <scope>NUCLEOTIDE SEQUENCE [LARGE SCALE GENOMIC DNA]</scope>
</reference>
<evidence type="ECO:0000313" key="1">
    <source>
        <dbReference type="EMBL" id="CAK9141700.1"/>
    </source>
</evidence>
<dbReference type="Proteomes" id="UP001642360">
    <property type="component" value="Unassembled WGS sequence"/>
</dbReference>
<comment type="caution">
    <text evidence="1">The sequence shown here is derived from an EMBL/GenBank/DDBJ whole genome shotgun (WGS) entry which is preliminary data.</text>
</comment>
<name>A0ABC8RAI8_9AQUA</name>
<protein>
    <submittedName>
        <fullName evidence="1">Uncharacterized protein</fullName>
    </submittedName>
</protein>
<keyword evidence="2" id="KW-1185">Reference proteome</keyword>
<dbReference type="AlphaFoldDB" id="A0ABC8RAI8"/>